<comment type="caution">
    <text evidence="1">The sequence shown here is derived from an EMBL/GenBank/DDBJ whole genome shotgun (WGS) entry which is preliminary data.</text>
</comment>
<dbReference type="Proteomes" id="UP000299102">
    <property type="component" value="Unassembled WGS sequence"/>
</dbReference>
<name>A0A4C1Y1A7_EUMVA</name>
<evidence type="ECO:0000313" key="1">
    <source>
        <dbReference type="EMBL" id="GBP69300.1"/>
    </source>
</evidence>
<dbReference type="EMBL" id="BGZK01001036">
    <property type="protein sequence ID" value="GBP69300.1"/>
    <property type="molecule type" value="Genomic_DNA"/>
</dbReference>
<evidence type="ECO:0000313" key="2">
    <source>
        <dbReference type="Proteomes" id="UP000299102"/>
    </source>
</evidence>
<gene>
    <name evidence="1" type="ORF">EVAR_57544_1</name>
</gene>
<organism evidence="1 2">
    <name type="scientific">Eumeta variegata</name>
    <name type="common">Bagworm moth</name>
    <name type="synonym">Eumeta japonica</name>
    <dbReference type="NCBI Taxonomy" id="151549"/>
    <lineage>
        <taxon>Eukaryota</taxon>
        <taxon>Metazoa</taxon>
        <taxon>Ecdysozoa</taxon>
        <taxon>Arthropoda</taxon>
        <taxon>Hexapoda</taxon>
        <taxon>Insecta</taxon>
        <taxon>Pterygota</taxon>
        <taxon>Neoptera</taxon>
        <taxon>Endopterygota</taxon>
        <taxon>Lepidoptera</taxon>
        <taxon>Glossata</taxon>
        <taxon>Ditrysia</taxon>
        <taxon>Tineoidea</taxon>
        <taxon>Psychidae</taxon>
        <taxon>Oiketicinae</taxon>
        <taxon>Eumeta</taxon>
    </lineage>
</organism>
<proteinExistence type="predicted"/>
<reference evidence="1 2" key="1">
    <citation type="journal article" date="2019" name="Commun. Biol.">
        <title>The bagworm genome reveals a unique fibroin gene that provides high tensile strength.</title>
        <authorList>
            <person name="Kono N."/>
            <person name="Nakamura H."/>
            <person name="Ohtoshi R."/>
            <person name="Tomita M."/>
            <person name="Numata K."/>
            <person name="Arakawa K."/>
        </authorList>
    </citation>
    <scope>NUCLEOTIDE SEQUENCE [LARGE SCALE GENOMIC DNA]</scope>
</reference>
<dbReference type="AlphaFoldDB" id="A0A4C1Y1A7"/>
<keyword evidence="2" id="KW-1185">Reference proteome</keyword>
<accession>A0A4C1Y1A7</accession>
<protein>
    <submittedName>
        <fullName evidence="1">Uncharacterized protein</fullName>
    </submittedName>
</protein>
<sequence length="137" mass="15698">MAESSFLERKIGESCPPARRPDWLFIFKGPIDSSLYITVQRFFGLTLESDLQSRREGGPYESRRVRRPLTCNLQQAGRDPRDARVKGPRLAKVLRGRQKGHGTFSVDEISWRRPTRLSVVSEIGEYTMGDVHHDGRL</sequence>